<protein>
    <submittedName>
        <fullName evidence="4">ABC-type glycerol-3-phosphate transport system substrate-binding protein</fullName>
    </submittedName>
</protein>
<dbReference type="SUPFAM" id="SSF53850">
    <property type="entry name" value="Periplasmic binding protein-like II"/>
    <property type="match status" value="1"/>
</dbReference>
<dbReference type="InterPro" id="IPR006059">
    <property type="entry name" value="SBP"/>
</dbReference>
<dbReference type="Pfam" id="PF01547">
    <property type="entry name" value="SBP_bac_1"/>
    <property type="match status" value="1"/>
</dbReference>
<dbReference type="Proteomes" id="UP000295008">
    <property type="component" value="Unassembled WGS sequence"/>
</dbReference>
<organism evidence="4 5">
    <name type="scientific">Hydrogenispora ethanolica</name>
    <dbReference type="NCBI Taxonomy" id="1082276"/>
    <lineage>
        <taxon>Bacteria</taxon>
        <taxon>Bacillati</taxon>
        <taxon>Bacillota</taxon>
        <taxon>Hydrogenispora</taxon>
    </lineage>
</organism>
<dbReference type="Gene3D" id="3.40.190.10">
    <property type="entry name" value="Periplasmic binding protein-like II"/>
    <property type="match status" value="2"/>
</dbReference>
<keyword evidence="2" id="KW-0813">Transport</keyword>
<dbReference type="GO" id="GO:0055085">
    <property type="term" value="P:transmembrane transport"/>
    <property type="evidence" value="ECO:0007669"/>
    <property type="project" value="InterPro"/>
</dbReference>
<evidence type="ECO:0000256" key="1">
    <source>
        <dbReference type="ARBA" id="ARBA00008520"/>
    </source>
</evidence>
<dbReference type="PANTHER" id="PTHR43649:SF29">
    <property type="entry name" value="OSMOPROTECTIVE COMPOUNDS-BINDING PROTEIN GGTB"/>
    <property type="match status" value="1"/>
</dbReference>
<dbReference type="EMBL" id="SLUN01000006">
    <property type="protein sequence ID" value="TCL72405.1"/>
    <property type="molecule type" value="Genomic_DNA"/>
</dbReference>
<sequence>MKGKLLKGIFLILVVGLIGSTVLAAENVKLNFFFYKQEISDQLKEMAAAFSKTHPNITIDLEMVPNDSMAVLRSRMASGQAPEIIQLQSYAAVFEFAQAGWLLDLTKEPVLAKVAGNTKTAVTYKGKVYALPMDVAGIGIIYNKDIFKKYQLQPPTTFNQLRAVCNTLKKNKITPFASMFKVNWSLGHFLSMAHTTLAGSKVLPWIAAMNEGKASFADPVNTAELFKLLDFYKANSDPKAAEFDWNEQQAAFAKGEAAMMVQGLWSYGAAIGTNPKLNCGFIPFPCSNNAKNNKLFADVDSTLAVAASASPEKIKAAKTFLEWLATPEAIKIWVEKCKLVPTFKGADVSKMDAPFQDLVGYLNSGKTNPWAFSMYPVAAFEDAAKNGAQEYIFGRKSAKQVIQYFDETWRKAVKK</sequence>
<dbReference type="AlphaFoldDB" id="A0A4R1RZW6"/>
<evidence type="ECO:0000313" key="4">
    <source>
        <dbReference type="EMBL" id="TCL72405.1"/>
    </source>
</evidence>
<name>A0A4R1RZW6_HYDET</name>
<dbReference type="InterPro" id="IPR050490">
    <property type="entry name" value="Bact_solute-bd_prot1"/>
</dbReference>
<keyword evidence="3" id="KW-0732">Signal</keyword>
<evidence type="ECO:0000313" key="5">
    <source>
        <dbReference type="Proteomes" id="UP000295008"/>
    </source>
</evidence>
<reference evidence="4 5" key="1">
    <citation type="submission" date="2019-03" db="EMBL/GenBank/DDBJ databases">
        <title>Genomic Encyclopedia of Type Strains, Phase IV (KMG-IV): sequencing the most valuable type-strain genomes for metagenomic binning, comparative biology and taxonomic classification.</title>
        <authorList>
            <person name="Goeker M."/>
        </authorList>
    </citation>
    <scope>NUCLEOTIDE SEQUENCE [LARGE SCALE GENOMIC DNA]</scope>
    <source>
        <strain evidence="4 5">LX-B</strain>
    </source>
</reference>
<accession>A0A4R1RZW6</accession>
<dbReference type="InterPro" id="IPR006061">
    <property type="entry name" value="SBP_1_CS"/>
</dbReference>
<comment type="caution">
    <text evidence="4">The sequence shown here is derived from an EMBL/GenBank/DDBJ whole genome shotgun (WGS) entry which is preliminary data.</text>
</comment>
<evidence type="ECO:0000256" key="3">
    <source>
        <dbReference type="ARBA" id="ARBA00022729"/>
    </source>
</evidence>
<dbReference type="PROSITE" id="PS01037">
    <property type="entry name" value="SBP_BACTERIAL_1"/>
    <property type="match status" value="1"/>
</dbReference>
<gene>
    <name evidence="4" type="ORF">EDC14_1006115</name>
</gene>
<dbReference type="RefSeq" id="WP_132013615.1">
    <property type="nucleotide sequence ID" value="NZ_SLUN01000006.1"/>
</dbReference>
<proteinExistence type="inferred from homology"/>
<dbReference type="OrthoDB" id="9763054at2"/>
<dbReference type="PANTHER" id="PTHR43649">
    <property type="entry name" value="ARABINOSE-BINDING PROTEIN-RELATED"/>
    <property type="match status" value="1"/>
</dbReference>
<evidence type="ECO:0000256" key="2">
    <source>
        <dbReference type="ARBA" id="ARBA00022448"/>
    </source>
</evidence>
<comment type="similarity">
    <text evidence="1">Belongs to the bacterial solute-binding protein 1 family.</text>
</comment>
<keyword evidence="5" id="KW-1185">Reference proteome</keyword>